<protein>
    <submittedName>
        <fullName evidence="2">Divergent AAA domain protein</fullName>
    </submittedName>
</protein>
<name>G0VMA2_MEGEL</name>
<dbReference type="STRING" id="1064535.MELS_0441"/>
<dbReference type="Gene3D" id="3.30.565.60">
    <property type="match status" value="1"/>
</dbReference>
<dbReference type="eggNOG" id="COG2512">
    <property type="taxonomic scope" value="Bacteria"/>
</dbReference>
<proteinExistence type="predicted"/>
<dbReference type="Gene3D" id="1.10.10.10">
    <property type="entry name" value="Winged helix-like DNA-binding domain superfamily/Winged helix DNA-binding domain"/>
    <property type="match status" value="2"/>
</dbReference>
<reference evidence="2 3" key="1">
    <citation type="journal article" date="2011" name="J. Bacteriol.">
        <title>Genome Sequence of the Ruminal Bacterium Megasphaera elsdenii.</title>
        <authorList>
            <person name="Marx H."/>
            <person name="Graf A.B."/>
            <person name="Tatto N."/>
            <person name="Thallinger G.G."/>
            <person name="Mattanovich D."/>
            <person name="Sauer M."/>
        </authorList>
    </citation>
    <scope>NUCLEOTIDE SEQUENCE [LARGE SCALE GENOMIC DNA]</scope>
    <source>
        <strain evidence="2 3">DSM 20460</strain>
    </source>
</reference>
<feature type="domain" description="Schlafen AlbA-2" evidence="1">
    <location>
        <begin position="8"/>
        <end position="113"/>
    </location>
</feature>
<dbReference type="GeneID" id="97491384"/>
<dbReference type="RefSeq" id="WP_014015409.1">
    <property type="nucleotide sequence ID" value="NZ_CP027570.1"/>
</dbReference>
<dbReference type="KEGG" id="med:MELS_0441"/>
<dbReference type="Pfam" id="PF04326">
    <property type="entry name" value="SLFN_AlbA_2"/>
    <property type="match status" value="1"/>
</dbReference>
<dbReference type="AlphaFoldDB" id="G0VMA2"/>
<dbReference type="InterPro" id="IPR011991">
    <property type="entry name" value="ArsR-like_HTH"/>
</dbReference>
<dbReference type="HOGENOM" id="CLU_024970_7_1_9"/>
<dbReference type="Gene3D" id="3.30.950.30">
    <property type="entry name" value="Schlafen, AAA domain"/>
    <property type="match status" value="1"/>
</dbReference>
<evidence type="ECO:0000259" key="1">
    <source>
        <dbReference type="Pfam" id="PF04326"/>
    </source>
</evidence>
<dbReference type="EMBL" id="HE576794">
    <property type="protein sequence ID" value="CCC72664.1"/>
    <property type="molecule type" value="Genomic_DNA"/>
</dbReference>
<dbReference type="InterPro" id="IPR036388">
    <property type="entry name" value="WH-like_DNA-bd_sf"/>
</dbReference>
<dbReference type="InterPro" id="IPR036390">
    <property type="entry name" value="WH_DNA-bd_sf"/>
</dbReference>
<keyword evidence="3" id="KW-1185">Reference proteome</keyword>
<dbReference type="Pfam" id="PF13749">
    <property type="entry name" value="HATPase_c_4"/>
    <property type="match status" value="1"/>
</dbReference>
<dbReference type="CDD" id="cd00090">
    <property type="entry name" value="HTH_ARSR"/>
    <property type="match status" value="1"/>
</dbReference>
<dbReference type="InterPro" id="IPR038461">
    <property type="entry name" value="Schlafen_AlbA_2_dom_sf"/>
</dbReference>
<sequence length="551" mass="62203">MYRFPTEESLTVEFKSDRNCLPDNDIIDAVVAFANTEGGDLYLGIEDDGTITGLHPKHRDITRLTAFIANKTVPPVSTRATILHDGQCDVLKLSVPRYTSIVASAAGKIQKRRLKADHTPENVPLYPYEIPQRLSSLSLLDFSAQPLPDSTRDDLSVAERERLRHIIRTYHGESALLELDDLELDKALRLVTQIGEGYIPTVTGMLLIGRAERLQELIPTAESSIQIMDNAQLRVNETFTLPLLASIEKINTYFLSINQEDEIDVGLFRVPIPHYAPQAFREALINAYSHRDYSMLGRVRVLIERDGMTIANPGGFIQGITYDSLLDAEPHGRNPVLADCLKRIGMAERSGRGIDRIYAGSLRYGKLPPDYSQSTDTSVRLYIPDSRPDKNFVRLLIEEQEKLNRDFTVYELLILNLLKTHHRMSQKEIADAAGIPSYKLPTTLESLVESGLIEAIGRGKSRGYFLSAHLYQRQENTIGYVRQTDIDTVRYPELILKLAQKQGLVTRSDVVKLLHVSPAQAYHLLNKLKKNHKLILEGRGKYAHYKPVNRQ</sequence>
<dbReference type="Proteomes" id="UP000010111">
    <property type="component" value="Chromosome"/>
</dbReference>
<dbReference type="InterPro" id="IPR038475">
    <property type="entry name" value="RecG_C_sf"/>
</dbReference>
<dbReference type="PANTHER" id="PTHR30595:SF6">
    <property type="entry name" value="SCHLAFEN ALBA-2 DOMAIN-CONTAINING PROTEIN"/>
    <property type="match status" value="1"/>
</dbReference>
<evidence type="ECO:0000313" key="2">
    <source>
        <dbReference type="EMBL" id="CCC72664.1"/>
    </source>
</evidence>
<organism evidence="2 3">
    <name type="scientific">Megasphaera elsdenii DSM 20460</name>
    <dbReference type="NCBI Taxonomy" id="1064535"/>
    <lineage>
        <taxon>Bacteria</taxon>
        <taxon>Bacillati</taxon>
        <taxon>Bacillota</taxon>
        <taxon>Negativicutes</taxon>
        <taxon>Veillonellales</taxon>
        <taxon>Veillonellaceae</taxon>
        <taxon>Megasphaera</taxon>
    </lineage>
</organism>
<dbReference type="PANTHER" id="PTHR30595">
    <property type="entry name" value="GLPR-RELATED TRANSCRIPTIONAL REPRESSOR"/>
    <property type="match status" value="1"/>
</dbReference>
<dbReference type="SUPFAM" id="SSF46785">
    <property type="entry name" value="Winged helix' DNA-binding domain"/>
    <property type="match status" value="1"/>
</dbReference>
<dbReference type="InterPro" id="IPR007421">
    <property type="entry name" value="Schlafen_AlbA_2_dom"/>
</dbReference>
<evidence type="ECO:0000313" key="3">
    <source>
        <dbReference type="Proteomes" id="UP000010111"/>
    </source>
</evidence>
<dbReference type="eggNOG" id="COG2865">
    <property type="taxonomic scope" value="Bacteria"/>
</dbReference>
<gene>
    <name evidence="2" type="ORF">MELS_0441</name>
</gene>
<accession>G0VMA2</accession>